<dbReference type="CDD" id="cd16630">
    <property type="entry name" value="RING-HC_RBR_RNF216"/>
    <property type="match status" value="1"/>
</dbReference>
<evidence type="ECO:0000256" key="9">
    <source>
        <dbReference type="SAM" id="MobiDB-lite"/>
    </source>
</evidence>
<dbReference type="EMBL" id="GL876966">
    <property type="protein sequence ID" value="KLU82613.1"/>
    <property type="molecule type" value="Genomic_DNA"/>
</dbReference>
<dbReference type="SUPFAM" id="SSF57850">
    <property type="entry name" value="RING/U-box"/>
    <property type="match status" value="1"/>
</dbReference>
<protein>
    <recommendedName>
        <fullName evidence="10">RING-type domain-containing protein</fullName>
    </recommendedName>
</protein>
<sequence length="831" mass="90998">MVEIIDITGESDASEQGDVAGESQQACAVAIVAVFPDICPDYLDSITKEKSFDSEAVISHILDQLDDGQSYPRRPKACLKRKRETDDDEIDEREEVLLSKRFSGEDHRRQCESRAALPMYLTTSKAVLAEAFPKVPCKHLYRLFDEQRRNLFATYLAVNDLLNSWDDEKAPFELNKRPRESAVFSDATIKRMLSAALPGQRQALEELLAARVAAHARQTQNEAEQQRLMEEEENLELARAEGTATDCECCYSECAKNRMVYCNGDDPHYFCKECARRMAETQVGLSKYALECMSTGGCDAGFSFDQKQLFLDSKLLVALERIEQEEALRLAGIENLETCPFCPFAAEYPDIEIDKEFRCQNPGCEVTSCRLCRRETHIPKTCQEAVRENGHSARRVIEEAMSTALIRKCNKCGTPFIKENGCNKMTCTRAGCHNVQCYICHKSCDYGHFNDVSRGGKSGNCPLFESVEKRHNDEVLAAEAKARQEVAEANPDVAAELLEIMVSQKVKEDDRRRRKASDALHPQGRGLNELPAPVYFQAPYGHPPMPDFAGFAHHGPGLPAVMPPAAPQEVLLAVPAAGLQALPAAAPQAMYAAAPQAAPQEIVLAMPAPGPQAAPQEVLLAVPTAVPQALPAAIHQAIPAAVPQAIHAALPPHFQAHLNMLPATHIVAHEGMLPLVPPALPFSPFGDIARQMQPIVQNAHRNARRLHQANMELLAARAAPGIAVPMHPFPIQPPVGPPNLARAHEIIQAHERPRCAHCHRHHHHVVPENPVQMGAMAGVNMPPFGSRDLPIQLNDSPPGAQPVPLPALPNAADIQALAGHELLPAASALSP</sequence>
<dbReference type="VEuPathDB" id="FungiDB:MAPG_01685"/>
<dbReference type="GO" id="GO:0008270">
    <property type="term" value="F:zinc ion binding"/>
    <property type="evidence" value="ECO:0007669"/>
    <property type="project" value="UniProtKB-KW"/>
</dbReference>
<dbReference type="Proteomes" id="UP000011715">
    <property type="component" value="Unassembled WGS sequence"/>
</dbReference>
<keyword evidence="3" id="KW-0479">Metal-binding</keyword>
<dbReference type="GO" id="GO:0016740">
    <property type="term" value="F:transferase activity"/>
    <property type="evidence" value="ECO:0007669"/>
    <property type="project" value="UniProtKB-KW"/>
</dbReference>
<dbReference type="InterPro" id="IPR047544">
    <property type="entry name" value="RING-HC_RBR_RNF216"/>
</dbReference>
<evidence type="ECO:0000256" key="2">
    <source>
        <dbReference type="ARBA" id="ARBA00022679"/>
    </source>
</evidence>
<dbReference type="CDD" id="cd20339">
    <property type="entry name" value="BRcat_RBR_RNF216"/>
    <property type="match status" value="1"/>
</dbReference>
<dbReference type="EnsemblFungi" id="MAPG_01685T0">
    <property type="protein sequence ID" value="MAPG_01685T0"/>
    <property type="gene ID" value="MAPG_01685"/>
</dbReference>
<evidence type="ECO:0000256" key="8">
    <source>
        <dbReference type="SAM" id="Coils"/>
    </source>
</evidence>
<dbReference type="InterPro" id="IPR047545">
    <property type="entry name" value="BRcat_RBR_RNF216"/>
</dbReference>
<reference evidence="12" key="5">
    <citation type="submission" date="2015-06" db="UniProtKB">
        <authorList>
            <consortium name="EnsemblFungi"/>
        </authorList>
    </citation>
    <scope>IDENTIFICATION</scope>
    <source>
        <strain evidence="12">ATCC 64411</strain>
    </source>
</reference>
<dbReference type="eggNOG" id="KOG1812">
    <property type="taxonomic scope" value="Eukaryota"/>
</dbReference>
<dbReference type="Pfam" id="PF26200">
    <property type="entry name" value="Rcat_RNF216"/>
    <property type="match status" value="1"/>
</dbReference>
<keyword evidence="7" id="KW-0862">Zinc</keyword>
<dbReference type="STRING" id="644358.A0A0C4CSA4"/>
<name>A0A0C4CSA4_MAGP6</name>
<gene>
    <name evidence="11" type="ORF">MAPG_01685</name>
</gene>
<evidence type="ECO:0000256" key="3">
    <source>
        <dbReference type="ARBA" id="ARBA00022723"/>
    </source>
</evidence>
<keyword evidence="13" id="KW-1185">Reference proteome</keyword>
<evidence type="ECO:0000313" key="12">
    <source>
        <dbReference type="EnsemblFungi" id="MAPG_01685T0"/>
    </source>
</evidence>
<proteinExistence type="predicted"/>
<evidence type="ECO:0000313" key="11">
    <source>
        <dbReference type="EMBL" id="KLU82613.1"/>
    </source>
</evidence>
<dbReference type="PANTHER" id="PTHR22770">
    <property type="entry name" value="UBIQUITIN CONJUGATING ENZYME 7 INTERACTING PROTEIN-RELATED"/>
    <property type="match status" value="1"/>
</dbReference>
<feature type="domain" description="RING-type" evidence="10">
    <location>
        <begin position="243"/>
        <end position="465"/>
    </location>
</feature>
<dbReference type="EMBL" id="ADBL01000410">
    <property type="status" value="NOT_ANNOTATED_CDS"/>
    <property type="molecule type" value="Genomic_DNA"/>
</dbReference>
<evidence type="ECO:0000259" key="10">
    <source>
        <dbReference type="PROSITE" id="PS51873"/>
    </source>
</evidence>
<evidence type="ECO:0000313" key="13">
    <source>
        <dbReference type="Proteomes" id="UP000011715"/>
    </source>
</evidence>
<dbReference type="AlphaFoldDB" id="A0A0C4CSA4"/>
<dbReference type="EMBL" id="GL876966">
    <property type="protein sequence ID" value="KLU82614.1"/>
    <property type="molecule type" value="Genomic_DNA"/>
</dbReference>
<feature type="coiled-coil region" evidence="8">
    <location>
        <begin position="213"/>
        <end position="241"/>
    </location>
</feature>
<dbReference type="PROSITE" id="PS51873">
    <property type="entry name" value="TRIAD"/>
    <property type="match status" value="1"/>
</dbReference>
<reference evidence="11" key="2">
    <citation type="submission" date="2010-05" db="EMBL/GenBank/DDBJ databases">
        <title>The Genome Sequence of Magnaporthe poae strain ATCC 64411.</title>
        <authorList>
            <consortium name="The Broad Institute Genome Sequencing Platform"/>
            <consortium name="Broad Institute Genome Sequencing Center for Infectious Disease"/>
            <person name="Ma L.-J."/>
            <person name="Dead R."/>
            <person name="Young S."/>
            <person name="Zeng Q."/>
            <person name="Koehrsen M."/>
            <person name="Alvarado L."/>
            <person name="Berlin A."/>
            <person name="Chapman S.B."/>
            <person name="Chen Z."/>
            <person name="Freedman E."/>
            <person name="Gellesch M."/>
            <person name="Goldberg J."/>
            <person name="Griggs A."/>
            <person name="Gujja S."/>
            <person name="Heilman E.R."/>
            <person name="Heiman D."/>
            <person name="Hepburn T."/>
            <person name="Howarth C."/>
            <person name="Jen D."/>
            <person name="Larson L."/>
            <person name="Mehta T."/>
            <person name="Neiman D."/>
            <person name="Pearson M."/>
            <person name="Roberts A."/>
            <person name="Saif S."/>
            <person name="Shea T."/>
            <person name="Shenoy N."/>
            <person name="Sisk P."/>
            <person name="Stolte C."/>
            <person name="Sykes S."/>
            <person name="Walk T."/>
            <person name="White J."/>
            <person name="Yandava C."/>
            <person name="Haas B."/>
            <person name="Nusbaum C."/>
            <person name="Birren B."/>
        </authorList>
    </citation>
    <scope>NUCLEOTIDE SEQUENCE</scope>
    <source>
        <strain evidence="11">ATCC 64411</strain>
    </source>
</reference>
<dbReference type="EnsemblFungi" id="MAPG_01685T1">
    <property type="protein sequence ID" value="MAPG_01685T1"/>
    <property type="gene ID" value="MAPG_01685"/>
</dbReference>
<evidence type="ECO:0000256" key="1">
    <source>
        <dbReference type="ARBA" id="ARBA00004906"/>
    </source>
</evidence>
<feature type="region of interest" description="Disordered" evidence="9">
    <location>
        <begin position="786"/>
        <end position="807"/>
    </location>
</feature>
<organism evidence="12 13">
    <name type="scientific">Magnaporthiopsis poae (strain ATCC 64411 / 73-15)</name>
    <name type="common">Kentucky bluegrass fungus</name>
    <name type="synonym">Magnaporthe poae</name>
    <dbReference type="NCBI Taxonomy" id="644358"/>
    <lineage>
        <taxon>Eukaryota</taxon>
        <taxon>Fungi</taxon>
        <taxon>Dikarya</taxon>
        <taxon>Ascomycota</taxon>
        <taxon>Pezizomycotina</taxon>
        <taxon>Sordariomycetes</taxon>
        <taxon>Sordariomycetidae</taxon>
        <taxon>Magnaporthales</taxon>
        <taxon>Magnaporthaceae</taxon>
        <taxon>Magnaporthiopsis</taxon>
    </lineage>
</organism>
<comment type="pathway">
    <text evidence="1">Protein modification; protein ubiquitination.</text>
</comment>
<dbReference type="Gene3D" id="1.20.120.1750">
    <property type="match status" value="1"/>
</dbReference>
<keyword evidence="6" id="KW-0833">Ubl conjugation pathway</keyword>
<reference evidence="13" key="1">
    <citation type="submission" date="2010-05" db="EMBL/GenBank/DDBJ databases">
        <title>The genome sequence of Magnaporthe poae strain ATCC 64411.</title>
        <authorList>
            <person name="Ma L.-J."/>
            <person name="Dead R."/>
            <person name="Young S."/>
            <person name="Zeng Q."/>
            <person name="Koehrsen M."/>
            <person name="Alvarado L."/>
            <person name="Berlin A."/>
            <person name="Chapman S.B."/>
            <person name="Chen Z."/>
            <person name="Freedman E."/>
            <person name="Gellesch M."/>
            <person name="Goldberg J."/>
            <person name="Griggs A."/>
            <person name="Gujja S."/>
            <person name="Heilman E.R."/>
            <person name="Heiman D."/>
            <person name="Hepburn T."/>
            <person name="Howarth C."/>
            <person name="Jen D."/>
            <person name="Larson L."/>
            <person name="Mehta T."/>
            <person name="Neiman D."/>
            <person name="Pearson M."/>
            <person name="Roberts A."/>
            <person name="Saif S."/>
            <person name="Shea T."/>
            <person name="Shenoy N."/>
            <person name="Sisk P."/>
            <person name="Stolte C."/>
            <person name="Sykes S."/>
            <person name="Walk T."/>
            <person name="White J."/>
            <person name="Yandava C."/>
            <person name="Haas B."/>
            <person name="Nusbaum C."/>
            <person name="Birren B."/>
        </authorList>
    </citation>
    <scope>NUCLEOTIDE SEQUENCE [LARGE SCALE GENOMIC DNA]</scope>
    <source>
        <strain evidence="13">ATCC 64411 / 73-15</strain>
    </source>
</reference>
<accession>A0A0C4CSA4</accession>
<keyword evidence="5" id="KW-0863">Zinc-finger</keyword>
<reference evidence="12" key="4">
    <citation type="journal article" date="2015" name="G3 (Bethesda)">
        <title>Genome sequences of three phytopathogenic species of the Magnaporthaceae family of fungi.</title>
        <authorList>
            <person name="Okagaki L.H."/>
            <person name="Nunes C.C."/>
            <person name="Sailsbery J."/>
            <person name="Clay B."/>
            <person name="Brown D."/>
            <person name="John T."/>
            <person name="Oh Y."/>
            <person name="Young N."/>
            <person name="Fitzgerald M."/>
            <person name="Haas B.J."/>
            <person name="Zeng Q."/>
            <person name="Young S."/>
            <person name="Adiconis X."/>
            <person name="Fan L."/>
            <person name="Levin J.Z."/>
            <person name="Mitchell T.K."/>
            <person name="Okubara P.A."/>
            <person name="Farman M.L."/>
            <person name="Kohn L.M."/>
            <person name="Birren B."/>
            <person name="Ma L.-J."/>
            <person name="Dean R.A."/>
        </authorList>
    </citation>
    <scope>NUCLEOTIDE SEQUENCE</scope>
    <source>
        <strain evidence="12">ATCC 64411 / 73-15</strain>
    </source>
</reference>
<keyword evidence="4" id="KW-0677">Repeat</keyword>
<evidence type="ECO:0000256" key="7">
    <source>
        <dbReference type="ARBA" id="ARBA00022833"/>
    </source>
</evidence>
<keyword evidence="2" id="KW-0808">Transferase</keyword>
<dbReference type="CDD" id="cd20353">
    <property type="entry name" value="Rcat_RBR_RNF216"/>
    <property type="match status" value="1"/>
</dbReference>
<evidence type="ECO:0000256" key="6">
    <source>
        <dbReference type="ARBA" id="ARBA00022786"/>
    </source>
</evidence>
<dbReference type="InterPro" id="IPR051628">
    <property type="entry name" value="LUBAC_E3_Ligases"/>
</dbReference>
<dbReference type="OMA" id="IMDLGPY"/>
<reference evidence="11" key="3">
    <citation type="submission" date="2011-03" db="EMBL/GenBank/DDBJ databases">
        <title>Annotation of Magnaporthe poae ATCC 64411.</title>
        <authorList>
            <person name="Ma L.-J."/>
            <person name="Dead R."/>
            <person name="Young S.K."/>
            <person name="Zeng Q."/>
            <person name="Gargeya S."/>
            <person name="Fitzgerald M."/>
            <person name="Haas B."/>
            <person name="Abouelleil A."/>
            <person name="Alvarado L."/>
            <person name="Arachchi H.M."/>
            <person name="Berlin A."/>
            <person name="Brown A."/>
            <person name="Chapman S.B."/>
            <person name="Chen Z."/>
            <person name="Dunbar C."/>
            <person name="Freedman E."/>
            <person name="Gearin G."/>
            <person name="Gellesch M."/>
            <person name="Goldberg J."/>
            <person name="Griggs A."/>
            <person name="Gujja S."/>
            <person name="Heiman D."/>
            <person name="Howarth C."/>
            <person name="Larson L."/>
            <person name="Lui A."/>
            <person name="MacDonald P.J.P."/>
            <person name="Mehta T."/>
            <person name="Montmayeur A."/>
            <person name="Murphy C."/>
            <person name="Neiman D."/>
            <person name="Pearson M."/>
            <person name="Priest M."/>
            <person name="Roberts A."/>
            <person name="Saif S."/>
            <person name="Shea T."/>
            <person name="Shenoy N."/>
            <person name="Sisk P."/>
            <person name="Stolte C."/>
            <person name="Sykes S."/>
            <person name="Yandava C."/>
            <person name="Wortman J."/>
            <person name="Nusbaum C."/>
            <person name="Birren B."/>
        </authorList>
    </citation>
    <scope>NUCLEOTIDE SEQUENCE</scope>
    <source>
        <strain evidence="11">ATCC 64411</strain>
    </source>
</reference>
<feature type="region of interest" description="Disordered" evidence="9">
    <location>
        <begin position="506"/>
        <end position="526"/>
    </location>
</feature>
<evidence type="ECO:0000256" key="5">
    <source>
        <dbReference type="ARBA" id="ARBA00022771"/>
    </source>
</evidence>
<dbReference type="PANTHER" id="PTHR22770:SF47">
    <property type="entry name" value="E3 UBIQUITIN-PROTEIN LIGASE RNF216"/>
    <property type="match status" value="1"/>
</dbReference>
<dbReference type="InterPro" id="IPR044066">
    <property type="entry name" value="TRIAD_supradom"/>
</dbReference>
<keyword evidence="8" id="KW-0175">Coiled coil</keyword>
<evidence type="ECO:0000256" key="4">
    <source>
        <dbReference type="ARBA" id="ARBA00022737"/>
    </source>
</evidence>
<dbReference type="InterPro" id="IPR047546">
    <property type="entry name" value="Rcat_RBR_RNF216"/>
</dbReference>
<dbReference type="OrthoDB" id="10009520at2759"/>